<accession>A0A0D6LXK0</accession>
<feature type="binding site" evidence="2">
    <location>
        <position position="261"/>
    </location>
    <ligand>
        <name>Zn(2+)</name>
        <dbReference type="ChEBI" id="CHEBI:29105"/>
        <note>catalytic</note>
    </ligand>
</feature>
<proteinExistence type="predicted"/>
<dbReference type="SUPFAM" id="SSF55486">
    <property type="entry name" value="Metalloproteases ('zincins'), catalytic domain"/>
    <property type="match status" value="1"/>
</dbReference>
<dbReference type="PANTHER" id="PTHR10127:SF793">
    <property type="entry name" value="ZINC METALLOPROTEINASE NAS-31"/>
    <property type="match status" value="1"/>
</dbReference>
<dbReference type="PROSITE" id="PS51864">
    <property type="entry name" value="ASTACIN"/>
    <property type="match status" value="1"/>
</dbReference>
<dbReference type="Proteomes" id="UP000054495">
    <property type="component" value="Unassembled WGS sequence"/>
</dbReference>
<dbReference type="PRINTS" id="PR00480">
    <property type="entry name" value="ASTACIN"/>
</dbReference>
<comment type="cofactor">
    <cofactor evidence="2 3">
        <name>Zn(2+)</name>
        <dbReference type="ChEBI" id="CHEBI:29105"/>
    </cofactor>
    <text evidence="2 3">Binds 1 zinc ion per subunit.</text>
</comment>
<comment type="caution">
    <text evidence="2">Lacks conserved residue(s) required for the propagation of feature annotation.</text>
</comment>
<dbReference type="GO" id="GO:0006508">
    <property type="term" value="P:proteolysis"/>
    <property type="evidence" value="ECO:0007669"/>
    <property type="project" value="UniProtKB-KW"/>
</dbReference>
<keyword evidence="2 3" id="KW-0482">Metalloprotease</keyword>
<keyword evidence="1" id="KW-1015">Disulfide bond</keyword>
<evidence type="ECO:0000313" key="5">
    <source>
        <dbReference type="EMBL" id="EPB72347.1"/>
    </source>
</evidence>
<dbReference type="InterPro" id="IPR001506">
    <property type="entry name" value="Peptidase_M12A"/>
</dbReference>
<feature type="signal peptide" evidence="3">
    <location>
        <begin position="1"/>
        <end position="19"/>
    </location>
</feature>
<evidence type="ECO:0000256" key="3">
    <source>
        <dbReference type="RuleBase" id="RU361183"/>
    </source>
</evidence>
<dbReference type="InterPro" id="IPR024079">
    <property type="entry name" value="MetalloPept_cat_dom_sf"/>
</dbReference>
<organism evidence="5 6">
    <name type="scientific">Ancylostoma ceylanicum</name>
    <dbReference type="NCBI Taxonomy" id="53326"/>
    <lineage>
        <taxon>Eukaryota</taxon>
        <taxon>Metazoa</taxon>
        <taxon>Ecdysozoa</taxon>
        <taxon>Nematoda</taxon>
        <taxon>Chromadorea</taxon>
        <taxon>Rhabditida</taxon>
        <taxon>Rhabditina</taxon>
        <taxon>Rhabditomorpha</taxon>
        <taxon>Strongyloidea</taxon>
        <taxon>Ancylostomatidae</taxon>
        <taxon>Ancylostomatinae</taxon>
        <taxon>Ancylostoma</taxon>
    </lineage>
</organism>
<dbReference type="SMART" id="SM00235">
    <property type="entry name" value="ZnMc"/>
    <property type="match status" value="1"/>
</dbReference>
<dbReference type="EMBL" id="KE125053">
    <property type="protein sequence ID" value="EPB72347.1"/>
    <property type="molecule type" value="Genomic_DNA"/>
</dbReference>
<keyword evidence="2 3" id="KW-0645">Protease</keyword>
<feature type="domain" description="Peptidase M12A" evidence="4">
    <location>
        <begin position="149"/>
        <end position="354"/>
    </location>
</feature>
<dbReference type="Gene3D" id="3.40.390.10">
    <property type="entry name" value="Collagenase (Catalytic Domain)"/>
    <property type="match status" value="1"/>
</dbReference>
<dbReference type="AlphaFoldDB" id="A0A0D6LXK0"/>
<keyword evidence="2 3" id="KW-0378">Hydrolase</keyword>
<evidence type="ECO:0000259" key="4">
    <source>
        <dbReference type="PROSITE" id="PS51864"/>
    </source>
</evidence>
<dbReference type="PANTHER" id="PTHR10127">
    <property type="entry name" value="DISCOIDIN, CUB, EGF, LAMININ , AND ZINC METALLOPROTEASE DOMAIN CONTAINING"/>
    <property type="match status" value="1"/>
</dbReference>
<evidence type="ECO:0000256" key="1">
    <source>
        <dbReference type="ARBA" id="ARBA00023157"/>
    </source>
</evidence>
<dbReference type="MEROPS" id="M12.310"/>
<reference evidence="5 6" key="1">
    <citation type="submission" date="2013-05" db="EMBL/GenBank/DDBJ databases">
        <title>Draft genome of the parasitic nematode Anyclostoma ceylanicum.</title>
        <authorList>
            <person name="Mitreva M."/>
        </authorList>
    </citation>
    <scope>NUCLEOTIDE SEQUENCE [LARGE SCALE GENOMIC DNA]</scope>
</reference>
<feature type="chain" id="PRO_5005115062" description="Metalloendopeptidase" evidence="3">
    <location>
        <begin position="20"/>
        <end position="718"/>
    </location>
</feature>
<dbReference type="EC" id="3.4.24.-" evidence="3"/>
<dbReference type="Pfam" id="PF01400">
    <property type="entry name" value="Astacin"/>
    <property type="match status" value="1"/>
</dbReference>
<keyword evidence="6" id="KW-1185">Reference proteome</keyword>
<feature type="binding site" evidence="2">
    <location>
        <position position="251"/>
    </location>
    <ligand>
        <name>Zn(2+)</name>
        <dbReference type="ChEBI" id="CHEBI:29105"/>
        <note>catalytic</note>
    </ligand>
</feature>
<evidence type="ECO:0000256" key="2">
    <source>
        <dbReference type="PROSITE-ProRule" id="PRU01211"/>
    </source>
</evidence>
<protein>
    <recommendedName>
        <fullName evidence="3">Metalloendopeptidase</fullName>
        <ecNumber evidence="3">3.4.24.-</ecNumber>
    </recommendedName>
</protein>
<dbReference type="GO" id="GO:0008270">
    <property type="term" value="F:zinc ion binding"/>
    <property type="evidence" value="ECO:0007669"/>
    <property type="project" value="UniProtKB-UniRule"/>
</dbReference>
<sequence length="718" mass="81448">MRLAFIVLLLAVCVGGSFFDTKLGRKIKAVMEKIRTRLNSTAIFKIREKIHKLKEKVKAKLMLSPERKAILSELLKRIAIIKKDHVLPKGDSIEEINEKDKIGELLFQGDIVLTNLRRMTEHLPSLFSEQANEVVEDTEDDGSNRTKRQAFRDRNYPRTLWSNGVNYFFDPSASLARTQCNRSAPEVRSVFTKGARLWMKDTCIDFRENREAPHRIRVFREKGCWSYVGSLGRQQDLSLGRGCESVGTAAHEIGHAIGFFHTQSRHDRDNYITFNVQNVKPDWVDQFTKQTPATNENYGIPYDYGSIMHYGTNSASYNGRPTMIPNDPKYSETLGSPIISFYELLMINTHYGCTKRCDPNSSAKCAMGGFPHPRDCSRCICPSGYGGRLCNERPSGCGRVYQAAAQYQTFTDEVGNRNAGQRPREDMDMCHYWITVTLTSKLNRCNLCTEESFKAPTGSRIEVKLVGFPRGIAVDGCQFAGVEIKTHADQRLTGYRFCAPEDAGVTLVSKHNIVPIITYNRFYATRSVIQYRIVSGGQPMPQPNPSSQCVDKQQCAALMRTRDFCRSKVFTNSIKRAICPKSCGHPNLCNRQNLMNSLLVIFLSTFIIKINASDSERVCDWICESILAEYKRISEQTKSEANLTQHLSDVCAKDIEFAKFVKDPVDSECPNLCKRLIPKFLRDEEIKKDLLVPTLYVGAKFEFCGNFDYIAKETKAEE</sequence>
<dbReference type="GO" id="GO:0004222">
    <property type="term" value="F:metalloendopeptidase activity"/>
    <property type="evidence" value="ECO:0007669"/>
    <property type="project" value="UniProtKB-UniRule"/>
</dbReference>
<name>A0A0D6LXK0_9BILA</name>
<evidence type="ECO:0000313" key="6">
    <source>
        <dbReference type="Proteomes" id="UP000054495"/>
    </source>
</evidence>
<gene>
    <name evidence="5" type="ORF">ANCCEY_08584</name>
</gene>
<keyword evidence="3" id="KW-0732">Signal</keyword>
<dbReference type="InterPro" id="IPR034035">
    <property type="entry name" value="Astacin-like_dom"/>
</dbReference>
<feature type="active site" evidence="2">
    <location>
        <position position="252"/>
    </location>
</feature>
<dbReference type="CDD" id="cd04280">
    <property type="entry name" value="ZnMc_astacin_like"/>
    <property type="match status" value="1"/>
</dbReference>
<keyword evidence="2 3" id="KW-0862">Zinc</keyword>
<dbReference type="InterPro" id="IPR006026">
    <property type="entry name" value="Peptidase_Metallo"/>
</dbReference>
<feature type="binding site" evidence="2">
    <location>
        <position position="255"/>
    </location>
    <ligand>
        <name>Zn(2+)</name>
        <dbReference type="ChEBI" id="CHEBI:29105"/>
        <note>catalytic</note>
    </ligand>
</feature>
<keyword evidence="2 3" id="KW-0479">Metal-binding</keyword>